<name>A0A249PJ56_9HYPH</name>
<keyword evidence="2" id="KW-0732">Signal</keyword>
<evidence type="ECO:0000313" key="3">
    <source>
        <dbReference type="EMBL" id="ASY65755.1"/>
    </source>
</evidence>
<organism evidence="3 4">
    <name type="scientific">Sinorhizobium sojae CCBAU 05684</name>
    <dbReference type="NCBI Taxonomy" id="716928"/>
    <lineage>
        <taxon>Bacteria</taxon>
        <taxon>Pseudomonadati</taxon>
        <taxon>Pseudomonadota</taxon>
        <taxon>Alphaproteobacteria</taxon>
        <taxon>Hyphomicrobiales</taxon>
        <taxon>Rhizobiaceae</taxon>
        <taxon>Sinorhizobium/Ensifer group</taxon>
        <taxon>Sinorhizobium</taxon>
    </lineage>
</organism>
<reference evidence="3 4" key="1">
    <citation type="submission" date="2017-08" db="EMBL/GenBank/DDBJ databases">
        <title>Multipartite genome sequences of Sinorhizobium species nodulating soybeans.</title>
        <authorList>
            <person name="Tian C.F."/>
        </authorList>
    </citation>
    <scope>NUCLEOTIDE SEQUENCE [LARGE SCALE GENOMIC DNA]</scope>
    <source>
        <strain evidence="3 4">CCBAU 05684</strain>
        <plasmid evidence="4">psj05684b</plasmid>
    </source>
</reference>
<dbReference type="AlphaFoldDB" id="A0A249PJ56"/>
<dbReference type="KEGG" id="esj:SJ05684_b47730"/>
<keyword evidence="3" id="KW-0614">Plasmid</keyword>
<feature type="chain" id="PRO_5012060692" evidence="2">
    <location>
        <begin position="22"/>
        <end position="130"/>
    </location>
</feature>
<feature type="compositionally biased region" description="Polar residues" evidence="1">
    <location>
        <begin position="38"/>
        <end position="52"/>
    </location>
</feature>
<evidence type="ECO:0000313" key="4">
    <source>
        <dbReference type="Proteomes" id="UP000217211"/>
    </source>
</evidence>
<keyword evidence="4" id="KW-1185">Reference proteome</keyword>
<geneLocation type="plasmid" evidence="4">
    <name>psj05684b</name>
</geneLocation>
<feature type="compositionally biased region" description="Polar residues" evidence="1">
    <location>
        <begin position="61"/>
        <end position="79"/>
    </location>
</feature>
<feature type="signal peptide" evidence="2">
    <location>
        <begin position="1"/>
        <end position="21"/>
    </location>
</feature>
<protein>
    <submittedName>
        <fullName evidence="3">Uncharacterized protein</fullName>
    </submittedName>
</protein>
<dbReference type="OrthoDB" id="8283046at2"/>
<evidence type="ECO:0000256" key="2">
    <source>
        <dbReference type="SAM" id="SignalP"/>
    </source>
</evidence>
<feature type="region of interest" description="Disordered" evidence="1">
    <location>
        <begin position="38"/>
        <end position="86"/>
    </location>
</feature>
<gene>
    <name evidence="3" type="ORF">SJ05684_b47730</name>
</gene>
<dbReference type="EMBL" id="CP023068">
    <property type="protein sequence ID" value="ASY65755.1"/>
    <property type="molecule type" value="Genomic_DNA"/>
</dbReference>
<dbReference type="Proteomes" id="UP000217211">
    <property type="component" value="Plasmid pSJ05684b"/>
</dbReference>
<accession>A0A249PJ56</accession>
<evidence type="ECO:0000256" key="1">
    <source>
        <dbReference type="SAM" id="MobiDB-lite"/>
    </source>
</evidence>
<sequence length="130" mass="13747">MMKRLTAAAVLPLLLASPAFADCSEELQKLEQTIVSAETGVSGSESGMPATQHQEEVLAGQQEQPVGSETTGSTNTQEAITPHQEEVLRDVEAQDGPGELLAEARELAAAGNEQACMEKLTEIRSLVGEE</sequence>
<proteinExistence type="predicted"/>